<evidence type="ECO:0000259" key="2">
    <source>
        <dbReference type="PROSITE" id="PS50132"/>
    </source>
</evidence>
<evidence type="ECO:0008006" key="6">
    <source>
        <dbReference type="Google" id="ProtNLM"/>
    </source>
</evidence>
<dbReference type="InterPro" id="IPR001683">
    <property type="entry name" value="PX_dom"/>
</dbReference>
<reference evidence="4 5" key="1">
    <citation type="submission" date="2024-07" db="EMBL/GenBank/DDBJ databases">
        <title>Chromosome-level genome assembly of the water stick insect Ranatra chinensis (Heteroptera: Nepidae).</title>
        <authorList>
            <person name="Liu X."/>
        </authorList>
    </citation>
    <scope>NUCLEOTIDE SEQUENCE [LARGE SCALE GENOMIC DNA]</scope>
    <source>
        <strain evidence="4">Cailab_2021Rc</strain>
        <tissue evidence="4">Muscle</tissue>
    </source>
</reference>
<dbReference type="InterPro" id="IPR044926">
    <property type="entry name" value="RGS_subdomain_2"/>
</dbReference>
<dbReference type="PROSITE" id="PS50132">
    <property type="entry name" value="RGS"/>
    <property type="match status" value="1"/>
</dbReference>
<dbReference type="PANTHER" id="PTHR22775">
    <property type="entry name" value="SORTING NEXIN"/>
    <property type="match status" value="1"/>
</dbReference>
<feature type="domain" description="RGS" evidence="2">
    <location>
        <begin position="197"/>
        <end position="326"/>
    </location>
</feature>
<dbReference type="InterPro" id="IPR036871">
    <property type="entry name" value="PX_dom_sf"/>
</dbReference>
<evidence type="ECO:0000256" key="1">
    <source>
        <dbReference type="SAM" id="MobiDB-lite"/>
    </source>
</evidence>
<proteinExistence type="predicted"/>
<keyword evidence="5" id="KW-1185">Reference proteome</keyword>
<dbReference type="Gene3D" id="3.30.1520.10">
    <property type="entry name" value="Phox-like domain"/>
    <property type="match status" value="1"/>
</dbReference>
<dbReference type="SMART" id="SM00315">
    <property type="entry name" value="RGS"/>
    <property type="match status" value="1"/>
</dbReference>
<dbReference type="SMART" id="SM00313">
    <property type="entry name" value="PXA"/>
    <property type="match status" value="1"/>
</dbReference>
<dbReference type="SUPFAM" id="SSF64268">
    <property type="entry name" value="PX domain"/>
    <property type="match status" value="1"/>
</dbReference>
<feature type="compositionally biased region" description="Low complexity" evidence="1">
    <location>
        <begin position="333"/>
        <end position="349"/>
    </location>
</feature>
<gene>
    <name evidence="4" type="ORF">AAG570_009557</name>
</gene>
<dbReference type="InterPro" id="IPR016137">
    <property type="entry name" value="RGS"/>
</dbReference>
<dbReference type="PANTHER" id="PTHR22775:SF44">
    <property type="entry name" value="SORTING NEXIN-14"/>
    <property type="match status" value="1"/>
</dbReference>
<dbReference type="Pfam" id="PF02194">
    <property type="entry name" value="PXA"/>
    <property type="match status" value="1"/>
</dbReference>
<name>A0ABD0YPG6_9HEMI</name>
<evidence type="ECO:0000313" key="4">
    <source>
        <dbReference type="EMBL" id="KAL1137861.1"/>
    </source>
</evidence>
<dbReference type="Proteomes" id="UP001558652">
    <property type="component" value="Unassembled WGS sequence"/>
</dbReference>
<feature type="region of interest" description="Disordered" evidence="1">
    <location>
        <begin position="333"/>
        <end position="358"/>
    </location>
</feature>
<evidence type="ECO:0000259" key="3">
    <source>
        <dbReference type="PROSITE" id="PS51207"/>
    </source>
</evidence>
<protein>
    <recommendedName>
        <fullName evidence="6">Sorting nexin-14</fullName>
    </recommendedName>
</protein>
<dbReference type="SUPFAM" id="SSF48097">
    <property type="entry name" value="Regulator of G-protein signaling, RGS"/>
    <property type="match status" value="1"/>
</dbReference>
<dbReference type="AlphaFoldDB" id="A0ABD0YPG6"/>
<dbReference type="EMBL" id="JBFDAA010000004">
    <property type="protein sequence ID" value="KAL1137861.1"/>
    <property type="molecule type" value="Genomic_DNA"/>
</dbReference>
<feature type="domain" description="PXA" evidence="3">
    <location>
        <begin position="3"/>
        <end position="162"/>
    </location>
</feature>
<sequence>MVSEQIDTALENLLEKTLTEFIYGWYKNLSIDGCFPAEVRQNIRYVASGVLSRVLKINLGVFISRKIMPAVAKHIDLCFSAGRGELPVFHPALYNRKAELDYLRYRVKEVLPLLLEHSQLECSMFSVIASEVIAGWLLLPIGAVADVTVMNNLFLILTSNQPLDQYPNDQSERVEFLKKFTENKIGLDCSASGLHPDMCTILKDQSLLYTFMQFLKDQNAVHILQFCLDVGEFNKRMLTPELSSEDLDLLYRDAWDLYSVYFSPHSPDNIGFTTELVVQMRKVLSKDVTKLRTSPPLFQAYEYAYSLLDKNYCSLFHSSDEFYTWLCGPRTPYSTTKSGSSSPSLPGSPAKERGDSGSTVAKLSSKLHKIKGALRSQTVLDGHAFDIEAIPLETETEFAEELPMMEAEEERDMSAWKVYITNVTAKIDHSTGKLVPVYTISVRRISPMQGESGHWTVERRLADFYTLEAKLTEFHGDFPDTQLPPCGLLAPSPPTDTFVYEAYLQKLLSNSALRGSDLLHWFLSSPGEFIVEDNGFGKLFRKSVVPLSLRKERGQNIDPFIATYLSTTDIRTKSKLEWKDYTYEVSPRKIRCLTNTVFGNNLGISLDNFLSSCGAHNKMSKSNITGFSDSLLYIAMKAYKLPQPVIKLLYAVHKYLYKTVDNIFINYVEKKIQTLLVPQRIAHLIKLLQWIVYEKQTKAIPKEVSQAASRRMQQLKGWSAPFYRSIYSLLQQPILNKQLVYTLLDIVFDEIFPEKCMEKINET</sequence>
<dbReference type="Pfam" id="PF00615">
    <property type="entry name" value="RGS"/>
    <property type="match status" value="1"/>
</dbReference>
<dbReference type="Gene3D" id="1.10.167.10">
    <property type="entry name" value="Regulator of G-protein Signalling 4, domain 2"/>
    <property type="match status" value="1"/>
</dbReference>
<dbReference type="InterPro" id="IPR003114">
    <property type="entry name" value="Phox_assoc"/>
</dbReference>
<dbReference type="Pfam" id="PF00787">
    <property type="entry name" value="PX"/>
    <property type="match status" value="1"/>
</dbReference>
<dbReference type="PROSITE" id="PS51207">
    <property type="entry name" value="PXA"/>
    <property type="match status" value="1"/>
</dbReference>
<organism evidence="4 5">
    <name type="scientific">Ranatra chinensis</name>
    <dbReference type="NCBI Taxonomy" id="642074"/>
    <lineage>
        <taxon>Eukaryota</taxon>
        <taxon>Metazoa</taxon>
        <taxon>Ecdysozoa</taxon>
        <taxon>Arthropoda</taxon>
        <taxon>Hexapoda</taxon>
        <taxon>Insecta</taxon>
        <taxon>Pterygota</taxon>
        <taxon>Neoptera</taxon>
        <taxon>Paraneoptera</taxon>
        <taxon>Hemiptera</taxon>
        <taxon>Heteroptera</taxon>
        <taxon>Panheteroptera</taxon>
        <taxon>Nepomorpha</taxon>
        <taxon>Nepidae</taxon>
        <taxon>Ranatrinae</taxon>
        <taxon>Ranatra</taxon>
    </lineage>
</organism>
<dbReference type="InterPro" id="IPR036305">
    <property type="entry name" value="RGS_sf"/>
</dbReference>
<comment type="caution">
    <text evidence="4">The sequence shown here is derived from an EMBL/GenBank/DDBJ whole genome shotgun (WGS) entry which is preliminary data.</text>
</comment>
<evidence type="ECO:0000313" key="5">
    <source>
        <dbReference type="Proteomes" id="UP001558652"/>
    </source>
</evidence>
<accession>A0ABD0YPG6</accession>